<evidence type="ECO:0000313" key="4">
    <source>
        <dbReference type="EMBL" id="TBT98349.1"/>
    </source>
</evidence>
<dbReference type="InterPro" id="IPR050844">
    <property type="entry name" value="Coatomer_complex_subunit"/>
</dbReference>
<feature type="non-terminal residue" evidence="4">
    <location>
        <position position="1"/>
    </location>
</feature>
<feature type="repeat" description="WD" evidence="3">
    <location>
        <begin position="71"/>
        <end position="111"/>
    </location>
</feature>
<dbReference type="GO" id="GO:0006886">
    <property type="term" value="P:intracellular protein transport"/>
    <property type="evidence" value="ECO:0007669"/>
    <property type="project" value="TreeGrafter"/>
</dbReference>
<dbReference type="InterPro" id="IPR019775">
    <property type="entry name" value="WD40_repeat_CS"/>
</dbReference>
<dbReference type="Pfam" id="PF00400">
    <property type="entry name" value="WD40"/>
    <property type="match status" value="3"/>
</dbReference>
<name>A0A4Q9KW87_9MICR</name>
<feature type="non-terminal residue" evidence="4">
    <location>
        <position position="678"/>
    </location>
</feature>
<accession>A0A4Q9KW87</accession>
<feature type="repeat" description="WD" evidence="3">
    <location>
        <begin position="1"/>
        <end position="28"/>
    </location>
</feature>
<dbReference type="SUPFAM" id="SSF50978">
    <property type="entry name" value="WD40 repeat-like"/>
    <property type="match status" value="1"/>
</dbReference>
<dbReference type="InterPro" id="IPR015943">
    <property type="entry name" value="WD40/YVTN_repeat-like_dom_sf"/>
</dbReference>
<dbReference type="PRINTS" id="PR00320">
    <property type="entry name" value="GPROTEINBRPT"/>
</dbReference>
<proteinExistence type="predicted"/>
<dbReference type="AlphaFoldDB" id="A0A4Q9KW87"/>
<dbReference type="PROSITE" id="PS50082">
    <property type="entry name" value="WD_REPEATS_2"/>
    <property type="match status" value="4"/>
</dbReference>
<dbReference type="PANTHER" id="PTHR19876">
    <property type="entry name" value="COATOMER"/>
    <property type="match status" value="1"/>
</dbReference>
<dbReference type="InterPro" id="IPR036322">
    <property type="entry name" value="WD40_repeat_dom_sf"/>
</dbReference>
<dbReference type="GO" id="GO:0006891">
    <property type="term" value="P:intra-Golgi vesicle-mediated transport"/>
    <property type="evidence" value="ECO:0007669"/>
    <property type="project" value="TreeGrafter"/>
</dbReference>
<protein>
    <submittedName>
        <fullName evidence="4">WD40 domain-containing protein</fullName>
    </submittedName>
</protein>
<reference evidence="4 5" key="1">
    <citation type="submission" date="2017-12" db="EMBL/GenBank/DDBJ databases">
        <authorList>
            <person name="Pombert J.-F."/>
            <person name="Haag K.L."/>
            <person name="Ebert D."/>
        </authorList>
    </citation>
    <scope>NUCLEOTIDE SEQUENCE [LARGE SCALE GENOMIC DNA]</scope>
    <source>
        <strain evidence="4">IL-BN-2</strain>
    </source>
</reference>
<organism evidence="4 5">
    <name type="scientific">Hamiltosporidium magnivora</name>
    <dbReference type="NCBI Taxonomy" id="148818"/>
    <lineage>
        <taxon>Eukaryota</taxon>
        <taxon>Fungi</taxon>
        <taxon>Fungi incertae sedis</taxon>
        <taxon>Microsporidia</taxon>
        <taxon>Dubosqiidae</taxon>
        <taxon>Hamiltosporidium</taxon>
    </lineage>
</organism>
<dbReference type="VEuPathDB" id="MicrosporidiaDB:CWI36_0142p0030"/>
<dbReference type="CDD" id="cd00200">
    <property type="entry name" value="WD40"/>
    <property type="match status" value="1"/>
</dbReference>
<keyword evidence="2" id="KW-0677">Repeat</keyword>
<dbReference type="GO" id="GO:0006890">
    <property type="term" value="P:retrograde vesicle-mediated transport, Golgi to endoplasmic reticulum"/>
    <property type="evidence" value="ECO:0007669"/>
    <property type="project" value="TreeGrafter"/>
</dbReference>
<evidence type="ECO:0000256" key="1">
    <source>
        <dbReference type="ARBA" id="ARBA00022574"/>
    </source>
</evidence>
<keyword evidence="1 3" id="KW-0853">WD repeat</keyword>
<comment type="caution">
    <text evidence="4">The sequence shown here is derived from an EMBL/GenBank/DDBJ whole genome shotgun (WGS) entry which is preliminary data.</text>
</comment>
<dbReference type="EMBL" id="PIXR01002473">
    <property type="protein sequence ID" value="TBT98349.1"/>
    <property type="molecule type" value="Genomic_DNA"/>
</dbReference>
<dbReference type="InterPro" id="IPR020472">
    <property type="entry name" value="WD40_PAC1"/>
</dbReference>
<dbReference type="VEuPathDB" id="MicrosporidiaDB:CWI39_2473p0010"/>
<dbReference type="GO" id="GO:0006888">
    <property type="term" value="P:endoplasmic reticulum to Golgi vesicle-mediated transport"/>
    <property type="evidence" value="ECO:0007669"/>
    <property type="project" value="TreeGrafter"/>
</dbReference>
<feature type="repeat" description="WD" evidence="3">
    <location>
        <begin position="129"/>
        <end position="162"/>
    </location>
</feature>
<evidence type="ECO:0000256" key="3">
    <source>
        <dbReference type="PROSITE-ProRule" id="PRU00221"/>
    </source>
</evidence>
<evidence type="ECO:0000256" key="2">
    <source>
        <dbReference type="ARBA" id="ARBA00022737"/>
    </source>
</evidence>
<dbReference type="Gene3D" id="2.130.10.10">
    <property type="entry name" value="YVTN repeat-like/Quinoprotein amine dehydrogenase"/>
    <property type="match status" value="1"/>
</dbReference>
<dbReference type="PANTHER" id="PTHR19876:SF1">
    <property type="entry name" value="COATOMER SUBUNIT ALPHA"/>
    <property type="match status" value="1"/>
</dbReference>
<feature type="repeat" description="WD" evidence="3">
    <location>
        <begin position="29"/>
        <end position="70"/>
    </location>
</feature>
<dbReference type="PROSITE" id="PS50294">
    <property type="entry name" value="WD_REPEATS_REGION"/>
    <property type="match status" value="3"/>
</dbReference>
<sequence>PFINIFVSGGDDCIIRIWSYNERKIITKLKGHTDYIRSLDFHPNLPWILSSSDDQTIKIWNFQSYKLLATLTGHSHYVMSAKFLTQDYIISASLDQSLRLWDCKSLKTPKNKKSIDILKVPEVIVRQILDGHEKGINWISVNPNTTMFATSSDDRQIKIWELVGEIVKERDVFHHHQGNVSSVLFVNNLLISNGEDGILCIYDLKNKKSKKIVIEDRFWCITTNRDNTLFCVGHDTGFKVFSVDRQTPLFSTLYTPTFSGIFYFSGNSLKFNNLKTERNIFTTKKEVTSIHSLGSRDNNDIDTFNNNITNTDNDIASTDNISNTISDNISNNISNNTTDNITDTISDNISDIRLIIQYNNTFDVLKNNKLIFSGNGKAFLSKHGILTHYNTKVSLISNEGSIIKDSILFTEEEIIFKDENIFIILKNKSVSFMILSDSNGDSQNISNNILDISDSKSNTKYNKSSKYNTHNRHTDVCFIEKNISLNFKPIYCICKQDRVAVLGNKEVSILKLKEENLSTSISPVSISISIISTTVEPVGINYGFFYKEGFIYSTKRHLKYLLNSSDTGILKSLDKQIYVFYMCNDFVFYLTSRSSSSNGYISSGYSSSKSNTNNNTNNNEFIIENTKIDFTEFEFKLSVNKNEDKKILEIIRNGKLLGLSFLSFLIKNNKGVLVLDSV</sequence>
<dbReference type="Proteomes" id="UP000293045">
    <property type="component" value="Unassembled WGS sequence"/>
</dbReference>
<evidence type="ECO:0000313" key="5">
    <source>
        <dbReference type="Proteomes" id="UP000293045"/>
    </source>
</evidence>
<dbReference type="SMART" id="SM00320">
    <property type="entry name" value="WD40"/>
    <property type="match status" value="5"/>
</dbReference>
<dbReference type="InterPro" id="IPR001680">
    <property type="entry name" value="WD40_rpt"/>
</dbReference>
<dbReference type="PROSITE" id="PS00678">
    <property type="entry name" value="WD_REPEATS_1"/>
    <property type="match status" value="1"/>
</dbReference>
<dbReference type="GO" id="GO:0030126">
    <property type="term" value="C:COPI vesicle coat"/>
    <property type="evidence" value="ECO:0007669"/>
    <property type="project" value="TreeGrafter"/>
</dbReference>
<gene>
    <name evidence="4" type="ORF">CWI39_2473p0010</name>
</gene>